<dbReference type="PIRSF" id="PIRSF038881">
    <property type="entry name" value="RNAbp_HP1423"/>
    <property type="match status" value="1"/>
</dbReference>
<dbReference type="OrthoDB" id="9805210at2"/>
<evidence type="ECO:0000313" key="7">
    <source>
        <dbReference type="EMBL" id="APC42388.1"/>
    </source>
</evidence>
<dbReference type="Gene3D" id="3.10.290.10">
    <property type="entry name" value="RNA-binding S4 domain"/>
    <property type="match status" value="1"/>
</dbReference>
<evidence type="ECO:0000256" key="1">
    <source>
        <dbReference type="ARBA" id="ARBA00022555"/>
    </source>
</evidence>
<dbReference type="SMART" id="SM00363">
    <property type="entry name" value="S4"/>
    <property type="match status" value="1"/>
</dbReference>
<evidence type="ECO:0000256" key="3">
    <source>
        <dbReference type="ARBA" id="ARBA00022884"/>
    </source>
</evidence>
<evidence type="ECO:0000256" key="5">
    <source>
        <dbReference type="HAMAP-Rule" id="MF_00871"/>
    </source>
</evidence>
<comment type="similarity">
    <text evidence="5">Belongs to the RqcP family.</text>
</comment>
<evidence type="ECO:0000313" key="8">
    <source>
        <dbReference type="Proteomes" id="UP000182569"/>
    </source>
</evidence>
<protein>
    <recommendedName>
        <fullName evidence="5">RQC P-site tRNA stabilizing factor</fullName>
        <shortName evidence="5">RqcP</shortName>
    </recommendedName>
    <alternativeName>
        <fullName evidence="5">Ribosome-associated protein quality control protein P</fullName>
    </alternativeName>
</protein>
<dbReference type="PROSITE" id="PS50889">
    <property type="entry name" value="S4"/>
    <property type="match status" value="1"/>
</dbReference>
<evidence type="ECO:0000256" key="2">
    <source>
        <dbReference type="ARBA" id="ARBA00022730"/>
    </source>
</evidence>
<dbReference type="STRING" id="1552.A7L45_21270"/>
<keyword evidence="3 5" id="KW-0694">RNA-binding</keyword>
<dbReference type="EMBL" id="CP015756">
    <property type="protein sequence ID" value="APC42388.1"/>
    <property type="molecule type" value="Genomic_DNA"/>
</dbReference>
<organism evidence="7 8">
    <name type="scientific">Clostridium estertheticum subsp. estertheticum</name>
    <dbReference type="NCBI Taxonomy" id="1552"/>
    <lineage>
        <taxon>Bacteria</taxon>
        <taxon>Bacillati</taxon>
        <taxon>Bacillota</taxon>
        <taxon>Clostridia</taxon>
        <taxon>Eubacteriales</taxon>
        <taxon>Clostridiaceae</taxon>
        <taxon>Clostridium</taxon>
    </lineage>
</organism>
<dbReference type="Pfam" id="PF01479">
    <property type="entry name" value="S4"/>
    <property type="match status" value="1"/>
</dbReference>
<reference evidence="8" key="1">
    <citation type="journal article" date="2016" name="Front. Microbiol.">
        <title>Complete Genome Sequence of Clostridium estertheticum DSM 8809, a Microbe Identified in Spoiled Vacuum Packed Beef.</title>
        <authorList>
            <person name="Yu Z."/>
            <person name="Gunn L."/>
            <person name="Brennan E."/>
            <person name="Reid R."/>
            <person name="Wall P.G."/>
            <person name="Gaora O.P."/>
            <person name="Hurley D."/>
            <person name="Bolton D."/>
            <person name="Fanning S."/>
        </authorList>
    </citation>
    <scope>NUCLEOTIDE SEQUENCE [LARGE SCALE GENOMIC DNA]</scope>
    <source>
        <strain evidence="8">DSM 8809</strain>
    </source>
</reference>
<dbReference type="SUPFAM" id="SSF55174">
    <property type="entry name" value="Alpha-L RNA-binding motif"/>
    <property type="match status" value="1"/>
</dbReference>
<dbReference type="RefSeq" id="WP_071614674.1">
    <property type="nucleotide sequence ID" value="NZ_CP015756.1"/>
</dbReference>
<dbReference type="AlphaFoldDB" id="A0A1J0GLY6"/>
<evidence type="ECO:0000256" key="4">
    <source>
        <dbReference type="ARBA" id="ARBA00022917"/>
    </source>
</evidence>
<dbReference type="KEGG" id="ceu:A7L45_21270"/>
<gene>
    <name evidence="5" type="primary">rqcP</name>
    <name evidence="7" type="ORF">A7L45_21270</name>
</gene>
<dbReference type="InterPro" id="IPR025490">
    <property type="entry name" value="RqcP"/>
</dbReference>
<name>A0A1J0GLY6_9CLOT</name>
<keyword evidence="4 5" id="KW-0648">Protein biosynthesis</keyword>
<keyword evidence="1 5" id="KW-0820">tRNA-binding</keyword>
<comment type="function">
    <text evidence="5">Key component of the ribosome quality control system (RQC), a ribosome-associated complex that mediates the extraction of incompletely synthesized nascent chains from stalled ribosomes and their subsequent degradation. RqcH recruits Ala-charged tRNA, and with RqcP directs the elongation of stalled nascent chains on 50S ribosomal subunits, leading to non-templated C-terminal alanine extensions (Ala tail). The Ala tail promotes nascent chain degradation. RqcP is associated with the translocation-like movement of the peptidyl-tRNA from the A-site into the P-site.</text>
</comment>
<dbReference type="HAMAP" id="MF_00871">
    <property type="entry name" value="RqcP"/>
    <property type="match status" value="1"/>
</dbReference>
<feature type="domain" description="RNA-binding S4" evidence="6">
    <location>
        <begin position="1"/>
        <end position="61"/>
    </location>
</feature>
<accession>A0A1J0GLY6</accession>
<keyword evidence="8" id="KW-1185">Reference proteome</keyword>
<dbReference type="InterPro" id="IPR036986">
    <property type="entry name" value="S4_RNA-bd_sf"/>
</dbReference>
<comment type="subunit">
    <text evidence="5">Associates with stalled 50S ribosomal subunits. Binds to RqcH, 23S rRNA and the P-site tRNA. Does not require RqcH for association with 50S subunits.</text>
</comment>
<keyword evidence="2 5" id="KW-0699">rRNA-binding</keyword>
<dbReference type="GO" id="GO:0019843">
    <property type="term" value="F:rRNA binding"/>
    <property type="evidence" value="ECO:0007669"/>
    <property type="project" value="UniProtKB-UniRule"/>
</dbReference>
<dbReference type="CDD" id="cd00165">
    <property type="entry name" value="S4"/>
    <property type="match status" value="1"/>
</dbReference>
<sequence length="86" mass="9669">MRLDKYLKVSRIIKRRTIAKEACASGRVSINDKVAKAGTVVSEGDTIEIKFANQILRAKVINISEHVTKESAKEMYEMISGKEDKE</sequence>
<dbReference type="GO" id="GO:0000049">
    <property type="term" value="F:tRNA binding"/>
    <property type="evidence" value="ECO:0007669"/>
    <property type="project" value="UniProtKB-UniRule"/>
</dbReference>
<evidence type="ECO:0000259" key="6">
    <source>
        <dbReference type="SMART" id="SM00363"/>
    </source>
</evidence>
<dbReference type="Proteomes" id="UP000182569">
    <property type="component" value="Chromosome"/>
</dbReference>
<dbReference type="GO" id="GO:0043023">
    <property type="term" value="F:ribosomal large subunit binding"/>
    <property type="evidence" value="ECO:0007669"/>
    <property type="project" value="UniProtKB-UniRule"/>
</dbReference>
<dbReference type="InterPro" id="IPR002942">
    <property type="entry name" value="S4_RNA-bd"/>
</dbReference>
<proteinExistence type="inferred from homology"/>
<dbReference type="GO" id="GO:0072344">
    <property type="term" value="P:rescue of stalled ribosome"/>
    <property type="evidence" value="ECO:0007669"/>
    <property type="project" value="UniProtKB-UniRule"/>
</dbReference>